<dbReference type="GO" id="GO:0071586">
    <property type="term" value="P:CAAX-box protein processing"/>
    <property type="evidence" value="ECO:0007669"/>
    <property type="project" value="UniProtKB-UniRule"/>
</dbReference>
<comment type="caution">
    <text evidence="17">The sequence shown here is derived from an EMBL/GenBank/DDBJ whole genome shotgun (WGS) entry which is preliminary data.</text>
</comment>
<feature type="domain" description="Peptidase M48" evidence="15">
    <location>
        <begin position="217"/>
        <end position="422"/>
    </location>
</feature>
<feature type="transmembrane region" description="Helical" evidence="14">
    <location>
        <begin position="183"/>
        <end position="203"/>
    </location>
</feature>
<feature type="binding site" evidence="13">
    <location>
        <position position="290"/>
    </location>
    <ligand>
        <name>Zn(2+)</name>
        <dbReference type="ChEBI" id="CHEBI:29105"/>
        <note>catalytic</note>
    </ligand>
</feature>
<feature type="binding site" evidence="13">
    <location>
        <position position="366"/>
    </location>
    <ligand>
        <name>Zn(2+)</name>
        <dbReference type="ChEBI" id="CHEBI:29105"/>
        <note>catalytic</note>
    </ligand>
</feature>
<dbReference type="STRING" id="3076.A0A2P6TLD2"/>
<feature type="active site" description="Proton donor" evidence="12">
    <location>
        <position position="370"/>
    </location>
</feature>
<keyword evidence="18" id="KW-1185">Reference proteome</keyword>
<reference evidence="17 18" key="1">
    <citation type="journal article" date="2018" name="Plant J.">
        <title>Genome sequences of Chlorella sorokiniana UTEX 1602 and Micractinium conductrix SAG 241.80: implications to maltose excretion by a green alga.</title>
        <authorList>
            <person name="Arriola M.B."/>
            <person name="Velmurugan N."/>
            <person name="Zhang Y."/>
            <person name="Plunkett M.H."/>
            <person name="Hondzo H."/>
            <person name="Barney B.M."/>
        </authorList>
    </citation>
    <scope>NUCLEOTIDE SEQUENCE [LARGE SCALE GENOMIC DNA]</scope>
    <source>
        <strain evidence="18">UTEX 1602</strain>
    </source>
</reference>
<feature type="transmembrane region" description="Helical" evidence="14">
    <location>
        <begin position="158"/>
        <end position="177"/>
    </location>
</feature>
<gene>
    <name evidence="17" type="ORF">C2E21_6257</name>
</gene>
<evidence type="ECO:0000256" key="2">
    <source>
        <dbReference type="ARBA" id="ARBA00022670"/>
    </source>
</evidence>
<keyword evidence="2 14" id="KW-0645">Protease</keyword>
<sequence length="428" mass="46897">MEFSWLHAVVAFNTAVCLLHFYLDKRQQRALRRPKPHPAVAHLYSDAEYEKKRAYNLAKLQFASVQNLWDGALTAAMLLAGFLPATWRLAGMLLARWGDGRPWLQGEVAQSVVWVLIQAAVSLALSLPWSAISTFQLEARHGFNKTRPATFVTDKLKGVLLGLIFLPPIIAAFTAILQRSSPYVGLYLWAFLLGVQLFVVTVYPTVIAPLFNTYTPLPDGPLKAAIEQLAASLAFPLKKLFVVDGSRRSAHSNAYMYGFGGNKRICLYDTLIDQASQEQVVAVLAHELGHWKLSHMPKLLAATSTVSLAQLLLFTAVRTSSGVFEDFGFPPGVRPALAGFLLFQQLIGPVDEVLGLLSNLVSRTFEFQADAFAASCGKAEDLKGALLVLDKENKGALASDPLYSAYHHSHPPLIERLAALDAASKKAE</sequence>
<keyword evidence="6 14" id="KW-0256">Endoplasmic reticulum</keyword>
<dbReference type="CDD" id="cd07343">
    <property type="entry name" value="M48A_Zmpste24p_like"/>
    <property type="match status" value="1"/>
</dbReference>
<keyword evidence="8 14" id="KW-1133">Transmembrane helix</keyword>
<evidence type="ECO:0000313" key="18">
    <source>
        <dbReference type="Proteomes" id="UP000239899"/>
    </source>
</evidence>
<dbReference type="AlphaFoldDB" id="A0A2P6TLD2"/>
<dbReference type="Proteomes" id="UP000239899">
    <property type="component" value="Unassembled WGS sequence"/>
</dbReference>
<keyword evidence="10 14" id="KW-0472">Membrane</keyword>
<dbReference type="InterPro" id="IPR027057">
    <property type="entry name" value="CAXX_Prtase_1"/>
</dbReference>
<evidence type="ECO:0000256" key="14">
    <source>
        <dbReference type="RuleBase" id="RU366005"/>
    </source>
</evidence>
<evidence type="ECO:0000256" key="8">
    <source>
        <dbReference type="ARBA" id="ARBA00022989"/>
    </source>
</evidence>
<evidence type="ECO:0000256" key="6">
    <source>
        <dbReference type="ARBA" id="ARBA00022824"/>
    </source>
</evidence>
<keyword evidence="3 14" id="KW-0812">Transmembrane</keyword>
<feature type="active site" evidence="12">
    <location>
        <position position="287"/>
    </location>
</feature>
<dbReference type="GO" id="GO:0005789">
    <property type="term" value="C:endoplasmic reticulum membrane"/>
    <property type="evidence" value="ECO:0007669"/>
    <property type="project" value="UniProtKB-SubCell"/>
</dbReference>
<dbReference type="Pfam" id="PF16491">
    <property type="entry name" value="Peptidase_M48_N"/>
    <property type="match status" value="1"/>
</dbReference>
<evidence type="ECO:0000256" key="7">
    <source>
        <dbReference type="ARBA" id="ARBA00022833"/>
    </source>
</evidence>
<dbReference type="InterPro" id="IPR032456">
    <property type="entry name" value="Peptidase_M48_N"/>
</dbReference>
<dbReference type="Gene3D" id="3.30.2010.10">
    <property type="entry name" value="Metalloproteases ('zincins'), catalytic domain"/>
    <property type="match status" value="1"/>
</dbReference>
<evidence type="ECO:0000256" key="9">
    <source>
        <dbReference type="ARBA" id="ARBA00023049"/>
    </source>
</evidence>
<keyword evidence="9 14" id="KW-0482">Metalloprotease</keyword>
<dbReference type="Pfam" id="PF01435">
    <property type="entry name" value="Peptidase_M48"/>
    <property type="match status" value="1"/>
</dbReference>
<name>A0A2P6TLD2_CHLSO</name>
<feature type="binding site" evidence="13">
    <location>
        <position position="286"/>
    </location>
    <ligand>
        <name>Zn(2+)</name>
        <dbReference type="ChEBI" id="CHEBI:29105"/>
        <note>catalytic</note>
    </ligand>
</feature>
<evidence type="ECO:0000256" key="4">
    <source>
        <dbReference type="ARBA" id="ARBA00022723"/>
    </source>
</evidence>
<keyword evidence="5 14" id="KW-0378">Hydrolase</keyword>
<dbReference type="EMBL" id="LHPG02000012">
    <property type="protein sequence ID" value="PRW45102.1"/>
    <property type="molecule type" value="Genomic_DNA"/>
</dbReference>
<evidence type="ECO:0000256" key="11">
    <source>
        <dbReference type="ARBA" id="ARBA00044456"/>
    </source>
</evidence>
<evidence type="ECO:0000259" key="15">
    <source>
        <dbReference type="Pfam" id="PF01435"/>
    </source>
</evidence>
<feature type="domain" description="CAAX prenyl protease 1 N-terminal" evidence="16">
    <location>
        <begin position="27"/>
        <end position="213"/>
    </location>
</feature>
<comment type="cofactor">
    <cofactor evidence="13 14">
        <name>Zn(2+)</name>
        <dbReference type="ChEBI" id="CHEBI:29105"/>
    </cofactor>
    <text evidence="13 14">Binds 1 zinc ion per subunit.</text>
</comment>
<organism evidence="17 18">
    <name type="scientific">Chlorella sorokiniana</name>
    <name type="common">Freshwater green alga</name>
    <dbReference type="NCBI Taxonomy" id="3076"/>
    <lineage>
        <taxon>Eukaryota</taxon>
        <taxon>Viridiplantae</taxon>
        <taxon>Chlorophyta</taxon>
        <taxon>core chlorophytes</taxon>
        <taxon>Trebouxiophyceae</taxon>
        <taxon>Chlorellales</taxon>
        <taxon>Chlorellaceae</taxon>
        <taxon>Chlorella clade</taxon>
        <taxon>Chlorella</taxon>
    </lineage>
</organism>
<evidence type="ECO:0000259" key="16">
    <source>
        <dbReference type="Pfam" id="PF16491"/>
    </source>
</evidence>
<feature type="transmembrane region" description="Helical" evidence="14">
    <location>
        <begin position="112"/>
        <end position="137"/>
    </location>
</feature>
<accession>A0A2P6TLD2</accession>
<keyword evidence="7 13" id="KW-0862">Zinc</keyword>
<dbReference type="OrthoDB" id="360839at2759"/>
<comment type="function">
    <text evidence="14">Proteolytically removes the C-terminal three residues of farnesylated proteins.</text>
</comment>
<comment type="subcellular location">
    <subcellularLocation>
        <location evidence="1 14">Endoplasmic reticulum membrane</location>
        <topology evidence="1 14">Multi-pass membrane protein</topology>
    </subcellularLocation>
</comment>
<comment type="catalytic activity">
    <reaction evidence="11 14">
        <text>Hydrolyzes the peptide bond -P2-(S-farnesyl or geranylgeranyl)C-P1'-P2'-P3'-COOH where P1' and P2' are amino acids with aliphatic side chains and P3' is any C-terminal residue.</text>
        <dbReference type="EC" id="3.4.24.84"/>
    </reaction>
</comment>
<evidence type="ECO:0000256" key="12">
    <source>
        <dbReference type="PIRSR" id="PIRSR627057-1"/>
    </source>
</evidence>
<comment type="caution">
    <text evidence="14">Lacks conserved residue(s) required for the propagation of feature annotation.</text>
</comment>
<feature type="transmembrane region" description="Helical" evidence="14">
    <location>
        <begin position="6"/>
        <end position="23"/>
    </location>
</feature>
<dbReference type="EC" id="3.4.24.84" evidence="14"/>
<dbReference type="PANTHER" id="PTHR10120">
    <property type="entry name" value="CAAX PRENYL PROTEASE 1"/>
    <property type="match status" value="1"/>
</dbReference>
<evidence type="ECO:0000256" key="13">
    <source>
        <dbReference type="PIRSR" id="PIRSR627057-2"/>
    </source>
</evidence>
<dbReference type="GO" id="GO:0004222">
    <property type="term" value="F:metalloendopeptidase activity"/>
    <property type="evidence" value="ECO:0007669"/>
    <property type="project" value="UniProtKB-UniRule"/>
</dbReference>
<dbReference type="GO" id="GO:0046872">
    <property type="term" value="F:metal ion binding"/>
    <property type="evidence" value="ECO:0007669"/>
    <property type="project" value="UniProtKB-UniRule"/>
</dbReference>
<evidence type="ECO:0000256" key="10">
    <source>
        <dbReference type="ARBA" id="ARBA00023136"/>
    </source>
</evidence>
<dbReference type="FunFam" id="3.30.2010.10:FF:000002">
    <property type="entry name" value="CAAX prenyl protease"/>
    <property type="match status" value="1"/>
</dbReference>
<comment type="similarity">
    <text evidence="14">Belongs to the peptidase M48A family.</text>
</comment>
<evidence type="ECO:0000256" key="3">
    <source>
        <dbReference type="ARBA" id="ARBA00022692"/>
    </source>
</evidence>
<proteinExistence type="inferred from homology"/>
<evidence type="ECO:0000313" key="17">
    <source>
        <dbReference type="EMBL" id="PRW45102.1"/>
    </source>
</evidence>
<keyword evidence="4 13" id="KW-0479">Metal-binding</keyword>
<evidence type="ECO:0000256" key="5">
    <source>
        <dbReference type="ARBA" id="ARBA00022801"/>
    </source>
</evidence>
<dbReference type="InterPro" id="IPR001915">
    <property type="entry name" value="Peptidase_M48"/>
</dbReference>
<evidence type="ECO:0000256" key="1">
    <source>
        <dbReference type="ARBA" id="ARBA00004477"/>
    </source>
</evidence>
<protein>
    <recommendedName>
        <fullName evidence="14">CAAX prenyl protease</fullName>
        <ecNumber evidence="14">3.4.24.84</ecNumber>
    </recommendedName>
</protein>